<evidence type="ECO:0000313" key="1">
    <source>
        <dbReference type="EMBL" id="ADO56637.1"/>
    </source>
</evidence>
<dbReference type="GO" id="GO:0005829">
    <property type="term" value="C:cytosol"/>
    <property type="evidence" value="ECO:0007669"/>
    <property type="project" value="TreeGrafter"/>
</dbReference>
<accession>E3E497</accession>
<dbReference type="NCBIfam" id="TIGR00099">
    <property type="entry name" value="Cof-subfamily"/>
    <property type="match status" value="1"/>
</dbReference>
<dbReference type="GO" id="GO:0000287">
    <property type="term" value="F:magnesium ion binding"/>
    <property type="evidence" value="ECO:0007669"/>
    <property type="project" value="TreeGrafter"/>
</dbReference>
<dbReference type="InterPro" id="IPR006379">
    <property type="entry name" value="HAD-SF_hydro_IIB"/>
</dbReference>
<dbReference type="CDD" id="cd07516">
    <property type="entry name" value="HAD_Pase"/>
    <property type="match status" value="1"/>
</dbReference>
<dbReference type="EMBL" id="CP002213">
    <property type="protein sequence ID" value="ADO56637.1"/>
    <property type="molecule type" value="Genomic_DNA"/>
</dbReference>
<dbReference type="InterPro" id="IPR023214">
    <property type="entry name" value="HAD_sf"/>
</dbReference>
<dbReference type="PANTHER" id="PTHR10000:SF8">
    <property type="entry name" value="HAD SUPERFAMILY HYDROLASE-LIKE, TYPE 3"/>
    <property type="match status" value="1"/>
</dbReference>
<gene>
    <name evidence="1" type="primary">cof</name>
    <name evidence="1" type="ORF">PPSC2_12530</name>
</gene>
<dbReference type="NCBIfam" id="TIGR01484">
    <property type="entry name" value="HAD-SF-IIB"/>
    <property type="match status" value="1"/>
</dbReference>
<dbReference type="PROSITE" id="PS01229">
    <property type="entry name" value="COF_2"/>
    <property type="match status" value="1"/>
</dbReference>
<dbReference type="HOGENOM" id="CLU_044146_0_2_9"/>
<dbReference type="Proteomes" id="UP000006868">
    <property type="component" value="Chromosome"/>
</dbReference>
<dbReference type="PROSITE" id="PS01228">
    <property type="entry name" value="COF_1"/>
    <property type="match status" value="1"/>
</dbReference>
<dbReference type="KEGG" id="ppm:PPSC2_12530"/>
<reference evidence="1 2" key="1">
    <citation type="journal article" date="2011" name="J. Bacteriol.">
        <title>Complete genome sequence of Paenibacillus polymyxa SC2, a strain of plant growth-promoting Rhizobacterium with broad-spectrum antimicrobial activity.</title>
        <authorList>
            <person name="Ma M."/>
            <person name="Wang C."/>
            <person name="Ding Y."/>
            <person name="Li L."/>
            <person name="Shen D."/>
            <person name="Jiang X."/>
            <person name="Guan D."/>
            <person name="Cao F."/>
            <person name="Chen H."/>
            <person name="Feng R."/>
            <person name="Wang X."/>
            <person name="Ge Y."/>
            <person name="Yao L."/>
            <person name="Bing X."/>
            <person name="Yang X."/>
            <person name="Li J."/>
            <person name="Du B."/>
        </authorList>
    </citation>
    <scope>NUCLEOTIDE SEQUENCE [LARGE SCALE GENOMIC DNA]</scope>
    <source>
        <strain evidence="1 2">SC2</strain>
    </source>
</reference>
<proteinExistence type="predicted"/>
<dbReference type="SUPFAM" id="SSF56784">
    <property type="entry name" value="HAD-like"/>
    <property type="match status" value="1"/>
</dbReference>
<sequence length="284" mass="31858">MIQAIFSDIDGTLLNSKHQITFDTKNTIQKVVGGNIPFVLVSARMPSGIFPLQQELNINAPVICYSGGLILGCNREILHSICLSKKSIKQIYDIVSDHYPSISFNLYGYDQWIVDNTQNPWVIQEAGIINGSPIQRVLSSYIEEDHDTHKILCMGPPEDVERLVQQIKNEVTGISVYKSKGTYLEIMDEMVSKSYAIQELEGIFNITHRESMAIGDNYNDMDMILYAGLGIAMGNAPEEVKKIADWVTSSNDEDGLKIGLEKYILSVWNDPVTLDIQTPKNCRH</sequence>
<dbReference type="eggNOG" id="COG0561">
    <property type="taxonomic scope" value="Bacteria"/>
</dbReference>
<dbReference type="InterPro" id="IPR036412">
    <property type="entry name" value="HAD-like_sf"/>
</dbReference>
<name>E3E497_PAEPS</name>
<dbReference type="AlphaFoldDB" id="E3E497"/>
<dbReference type="Pfam" id="PF08282">
    <property type="entry name" value="Hydrolase_3"/>
    <property type="match status" value="1"/>
</dbReference>
<dbReference type="Gene3D" id="3.30.1240.10">
    <property type="match status" value="1"/>
</dbReference>
<dbReference type="OrthoDB" id="9790031at2"/>
<dbReference type="RefSeq" id="WP_013371241.1">
    <property type="nucleotide sequence ID" value="NC_014622.2"/>
</dbReference>
<dbReference type="PATRIC" id="fig|886882.15.peg.2657"/>
<evidence type="ECO:0000313" key="2">
    <source>
        <dbReference type="Proteomes" id="UP000006868"/>
    </source>
</evidence>
<dbReference type="InterPro" id="IPR000150">
    <property type="entry name" value="Cof"/>
</dbReference>
<dbReference type="SFLD" id="SFLDG01140">
    <property type="entry name" value="C2.B:_Phosphomannomutase_and_P"/>
    <property type="match status" value="1"/>
</dbReference>
<protein>
    <submittedName>
        <fullName evidence="1">Haloacid dehalogenase</fullName>
    </submittedName>
</protein>
<organism evidence="1 2">
    <name type="scientific">Paenibacillus polymyxa (strain SC2)</name>
    <name type="common">Bacillus polymyxa</name>
    <dbReference type="NCBI Taxonomy" id="886882"/>
    <lineage>
        <taxon>Bacteria</taxon>
        <taxon>Bacillati</taxon>
        <taxon>Bacillota</taxon>
        <taxon>Bacilli</taxon>
        <taxon>Bacillales</taxon>
        <taxon>Paenibacillaceae</taxon>
        <taxon>Paenibacillus</taxon>
    </lineage>
</organism>
<dbReference type="GO" id="GO:0016791">
    <property type="term" value="F:phosphatase activity"/>
    <property type="evidence" value="ECO:0007669"/>
    <property type="project" value="TreeGrafter"/>
</dbReference>
<dbReference type="Gene3D" id="3.40.50.1000">
    <property type="entry name" value="HAD superfamily/HAD-like"/>
    <property type="match status" value="1"/>
</dbReference>
<dbReference type="PANTHER" id="PTHR10000">
    <property type="entry name" value="PHOSPHOSERINE PHOSPHATASE"/>
    <property type="match status" value="1"/>
</dbReference>
<dbReference type="SFLD" id="SFLDS00003">
    <property type="entry name" value="Haloacid_Dehalogenase"/>
    <property type="match status" value="1"/>
</dbReference>